<dbReference type="EMBL" id="LRGB01011728">
    <property type="protein sequence ID" value="KZS00070.1"/>
    <property type="molecule type" value="Genomic_DNA"/>
</dbReference>
<name>A0A164HF88_9CRUS</name>
<proteinExistence type="predicted"/>
<keyword evidence="2" id="KW-1185">Reference proteome</keyword>
<evidence type="ECO:0000313" key="1">
    <source>
        <dbReference type="EMBL" id="KZS00070.1"/>
    </source>
</evidence>
<organism evidence="1 2">
    <name type="scientific">Daphnia magna</name>
    <dbReference type="NCBI Taxonomy" id="35525"/>
    <lineage>
        <taxon>Eukaryota</taxon>
        <taxon>Metazoa</taxon>
        <taxon>Ecdysozoa</taxon>
        <taxon>Arthropoda</taxon>
        <taxon>Crustacea</taxon>
        <taxon>Branchiopoda</taxon>
        <taxon>Diplostraca</taxon>
        <taxon>Cladocera</taxon>
        <taxon>Anomopoda</taxon>
        <taxon>Daphniidae</taxon>
        <taxon>Daphnia</taxon>
    </lineage>
</organism>
<comment type="caution">
    <text evidence="1">The sequence shown here is derived from an EMBL/GenBank/DDBJ whole genome shotgun (WGS) entry which is preliminary data.</text>
</comment>
<evidence type="ECO:0000313" key="2">
    <source>
        <dbReference type="Proteomes" id="UP000076858"/>
    </source>
</evidence>
<gene>
    <name evidence="1" type="ORF">APZ42_003789</name>
</gene>
<dbReference type="Proteomes" id="UP000076858">
    <property type="component" value="Unassembled WGS sequence"/>
</dbReference>
<dbReference type="AlphaFoldDB" id="A0A164HF88"/>
<accession>A0A164HF88</accession>
<sequence length="61" mass="7271">MNFFKLKQSRIILCCSIVWRFLFSQANKKFHSMVFFVSAKPKMPQFENTIPTLIDLIDQRS</sequence>
<protein>
    <submittedName>
        <fullName evidence="1">Uncharacterized protein</fullName>
    </submittedName>
</protein>
<reference evidence="1 2" key="1">
    <citation type="submission" date="2016-03" db="EMBL/GenBank/DDBJ databases">
        <title>EvidentialGene: Evidence-directed Construction of Genes on Genomes.</title>
        <authorList>
            <person name="Gilbert D.G."/>
            <person name="Choi J.-H."/>
            <person name="Mockaitis K."/>
            <person name="Colbourne J."/>
            <person name="Pfrender M."/>
        </authorList>
    </citation>
    <scope>NUCLEOTIDE SEQUENCE [LARGE SCALE GENOMIC DNA]</scope>
    <source>
        <strain evidence="1 2">Xinb3</strain>
        <tissue evidence="1">Complete organism</tissue>
    </source>
</reference>